<evidence type="ECO:0000313" key="5">
    <source>
        <dbReference type="EMBL" id="MEA5140691.1"/>
    </source>
</evidence>
<dbReference type="SUPFAM" id="SSF48452">
    <property type="entry name" value="TPR-like"/>
    <property type="match status" value="2"/>
</dbReference>
<protein>
    <submittedName>
        <fullName evidence="5">Tetratricopeptide repeat protein</fullName>
    </submittedName>
</protein>
<keyword evidence="1" id="KW-0677">Repeat</keyword>
<dbReference type="InterPro" id="IPR027417">
    <property type="entry name" value="P-loop_NTPase"/>
</dbReference>
<feature type="domain" description="NB-ARC" evidence="4">
    <location>
        <begin position="58"/>
        <end position="214"/>
    </location>
</feature>
<reference evidence="5 6" key="1">
    <citation type="submission" date="2023-12" db="EMBL/GenBank/DDBJ databases">
        <title>Novel species of the genus Arcicella isolated from rivers.</title>
        <authorList>
            <person name="Lu H."/>
        </authorList>
    </citation>
    <scope>NUCLEOTIDE SEQUENCE [LARGE SCALE GENOMIC DNA]</scope>
    <source>
        <strain evidence="5 6">KCTC 23307</strain>
    </source>
</reference>
<keyword evidence="2 3" id="KW-0802">TPR repeat</keyword>
<feature type="repeat" description="TPR" evidence="3">
    <location>
        <begin position="587"/>
        <end position="620"/>
    </location>
</feature>
<dbReference type="SMART" id="SM00028">
    <property type="entry name" value="TPR"/>
    <property type="match status" value="7"/>
</dbReference>
<name>A0ABU5QCW4_9BACT</name>
<evidence type="ECO:0000313" key="6">
    <source>
        <dbReference type="Proteomes" id="UP001302949"/>
    </source>
</evidence>
<dbReference type="Proteomes" id="UP001302949">
    <property type="component" value="Unassembled WGS sequence"/>
</dbReference>
<dbReference type="InterPro" id="IPR002182">
    <property type="entry name" value="NB-ARC"/>
</dbReference>
<comment type="caution">
    <text evidence="5">The sequence shown here is derived from an EMBL/GenBank/DDBJ whole genome shotgun (WGS) entry which is preliminary data.</text>
</comment>
<dbReference type="InterPro" id="IPR011990">
    <property type="entry name" value="TPR-like_helical_dom_sf"/>
</dbReference>
<evidence type="ECO:0000256" key="3">
    <source>
        <dbReference type="PROSITE-ProRule" id="PRU00339"/>
    </source>
</evidence>
<sequence>MENTTENKIDNKGDNNIIIQKVGGGSTITIHHHTKPKLPKDLTVLMPTVNLKDVIGREEEIAELHQSLFENKQVVLVNGLGGIGKTTLSQSYLTKYAEQYQHLMWITVGGTSLESDFINAVLLDKTFGIKTEGKEVTNIFHEVLHNLKAIDAQPNLLILDNADATLSSYYDRLPRQPHWHILVTSREHIEGFESKELGFLKPDKALLLFQKHCTRITDIKAIETLLRTIDYHTLTIEILAKTAQLQRLDIATLQNAIEKDIRARVKIKHNSNKEIDKVYTYLSSIFDLSNVTEAEAWLLKQMACLPTDFHAYDLIKELICKPESEQAELLPESIESLVAKGWLLKNPEADSYKMHIIIAEVSRRKLELGISDVEVLLDNTTQKLSIDQTKDNPVDKFQWVEFGKALESIFEKELLPKVSVLQNNLALVLKDLGEYENAKILLQKALISDEKNFGEEHPTTAVRYSNLALVLKDLGEYEKAKILLQKALISDEKNFGEEHPSTAVRYSNLALVLKALGEYEKAKILLQKALISAEKNFGEEHPSTAVSYSNLALVLKDLGEYENAKILLQKALISDEKNFGEEHPTTAVRYSNLATVLQDLGDYEKAKILLQKALISDEKNFGEEHPTTAVSYSNLATVLIDLGEYEKAKILLQKALISAEKNFGEEHPTTAVRYSTLALVLKDLGDYAGAKALLQKALMSIKKTLEKNILILLFAILNWQEFL</sequence>
<dbReference type="EMBL" id="JAYFUM010000020">
    <property type="protein sequence ID" value="MEA5140691.1"/>
    <property type="molecule type" value="Genomic_DNA"/>
</dbReference>
<evidence type="ECO:0000259" key="4">
    <source>
        <dbReference type="Pfam" id="PF00931"/>
    </source>
</evidence>
<dbReference type="Pfam" id="PF13374">
    <property type="entry name" value="TPR_10"/>
    <property type="match status" value="1"/>
</dbReference>
<dbReference type="Pfam" id="PF13424">
    <property type="entry name" value="TPR_12"/>
    <property type="match status" value="3"/>
</dbReference>
<keyword evidence="6" id="KW-1185">Reference proteome</keyword>
<evidence type="ECO:0000256" key="2">
    <source>
        <dbReference type="ARBA" id="ARBA00022803"/>
    </source>
</evidence>
<dbReference type="InterPro" id="IPR019734">
    <property type="entry name" value="TPR_rpt"/>
</dbReference>
<organism evidence="5 6">
    <name type="scientific">Arcicella rigui</name>
    <dbReference type="NCBI Taxonomy" id="797020"/>
    <lineage>
        <taxon>Bacteria</taxon>
        <taxon>Pseudomonadati</taxon>
        <taxon>Bacteroidota</taxon>
        <taxon>Cytophagia</taxon>
        <taxon>Cytophagales</taxon>
        <taxon>Flectobacillaceae</taxon>
        <taxon>Arcicella</taxon>
    </lineage>
</organism>
<dbReference type="Gene3D" id="1.25.40.10">
    <property type="entry name" value="Tetratricopeptide repeat domain"/>
    <property type="match status" value="3"/>
</dbReference>
<dbReference type="PRINTS" id="PR00381">
    <property type="entry name" value="KINESINLIGHT"/>
</dbReference>
<accession>A0ABU5QCW4</accession>
<gene>
    <name evidence="5" type="ORF">VB248_16195</name>
</gene>
<dbReference type="Gene3D" id="3.40.50.300">
    <property type="entry name" value="P-loop containing nucleotide triphosphate hydrolases"/>
    <property type="match status" value="1"/>
</dbReference>
<dbReference type="RefSeq" id="WP_323297846.1">
    <property type="nucleotide sequence ID" value="NZ_JAYFUM010000020.1"/>
</dbReference>
<dbReference type="PANTHER" id="PTHR45641:SF19">
    <property type="entry name" value="NEPHROCYSTIN-3"/>
    <property type="match status" value="1"/>
</dbReference>
<dbReference type="Pfam" id="PF00931">
    <property type="entry name" value="NB-ARC"/>
    <property type="match status" value="1"/>
</dbReference>
<evidence type="ECO:0000256" key="1">
    <source>
        <dbReference type="ARBA" id="ARBA00022737"/>
    </source>
</evidence>
<dbReference type="PROSITE" id="PS50005">
    <property type="entry name" value="TPR"/>
    <property type="match status" value="2"/>
</dbReference>
<proteinExistence type="predicted"/>
<feature type="repeat" description="TPR" evidence="3">
    <location>
        <begin position="545"/>
        <end position="578"/>
    </location>
</feature>
<dbReference type="SUPFAM" id="SSF52540">
    <property type="entry name" value="P-loop containing nucleoside triphosphate hydrolases"/>
    <property type="match status" value="1"/>
</dbReference>
<dbReference type="PANTHER" id="PTHR45641">
    <property type="entry name" value="TETRATRICOPEPTIDE REPEAT PROTEIN (AFU_ORTHOLOGUE AFUA_6G03870)"/>
    <property type="match status" value="1"/>
</dbReference>